<organism evidence="1 2">
    <name type="scientific">Paracoccus homiensis</name>
    <dbReference type="NCBI Taxonomy" id="364199"/>
    <lineage>
        <taxon>Bacteria</taxon>
        <taxon>Pseudomonadati</taxon>
        <taxon>Pseudomonadota</taxon>
        <taxon>Alphaproteobacteria</taxon>
        <taxon>Rhodobacterales</taxon>
        <taxon>Paracoccaceae</taxon>
        <taxon>Paracoccus</taxon>
    </lineage>
</organism>
<accession>A0A1I0D8D5</accession>
<evidence type="ECO:0000313" key="1">
    <source>
        <dbReference type="EMBL" id="SET27787.1"/>
    </source>
</evidence>
<proteinExistence type="predicted"/>
<dbReference type="RefSeq" id="WP_175479837.1">
    <property type="nucleotide sequence ID" value="NZ_FOHO01000004.1"/>
</dbReference>
<dbReference type="Proteomes" id="UP000199180">
    <property type="component" value="Unassembled WGS sequence"/>
</dbReference>
<protein>
    <submittedName>
        <fullName evidence="1">Uncharacterized protein</fullName>
    </submittedName>
</protein>
<evidence type="ECO:0000313" key="2">
    <source>
        <dbReference type="Proteomes" id="UP000199180"/>
    </source>
</evidence>
<reference evidence="1 2" key="1">
    <citation type="submission" date="2016-10" db="EMBL/GenBank/DDBJ databases">
        <authorList>
            <person name="de Groot N.N."/>
        </authorList>
    </citation>
    <scope>NUCLEOTIDE SEQUENCE [LARGE SCALE GENOMIC DNA]</scope>
    <source>
        <strain evidence="1 2">DSM 17862</strain>
    </source>
</reference>
<gene>
    <name evidence="1" type="ORF">SAMN04489858_10425</name>
</gene>
<dbReference type="AlphaFoldDB" id="A0A1I0D8D5"/>
<dbReference type="STRING" id="364199.SAMN04489858_10425"/>
<name>A0A1I0D8D5_9RHOB</name>
<sequence>MSDYEKLKRACRELEEVRNDLSQRIADNDPDKRALVELHDRVSRAIKALSGQG</sequence>
<keyword evidence="2" id="KW-1185">Reference proteome</keyword>
<dbReference type="EMBL" id="FOHO01000004">
    <property type="protein sequence ID" value="SET27787.1"/>
    <property type="molecule type" value="Genomic_DNA"/>
</dbReference>